<evidence type="ECO:0000256" key="5">
    <source>
        <dbReference type="ARBA" id="ARBA00022840"/>
    </source>
</evidence>
<dbReference type="GO" id="GO:0016887">
    <property type="term" value="F:ATP hydrolysis activity"/>
    <property type="evidence" value="ECO:0007669"/>
    <property type="project" value="InterPro"/>
</dbReference>
<keyword evidence="6 8" id="KW-1133">Transmembrane helix</keyword>
<proteinExistence type="predicted"/>
<sequence length="1461" mass="161873">MVFLPDVPMINVQAIGWIGTIITSTSSLGAHYIRKSVNREDLDDETSTEEQIRTPVGYSLLQLATRALLLASVVVSHLRDGSSSLIETAALAYVFALDLARVVLAMRQPSLRSSLLHHANVLVFVEAVAAFAQLSPAIVSLHDPQPAASRWLVLKLASAILALLCAFVSPREWKPLPLSFGLAQRELSEPSPEQTCSYFSYYMSYGWLTNLILRGTRRRLVLQDTLPLPEYDEPLMWKERIMEAREKYKTTAKTLAYALRESIAAMVFFSALTAVAGFISPLALYRLLHHIQEPELSTVRPWIWVALLFIGPVLRSSCYQQYIFNSTRLIVRTKMCLIQELYAKAGRCYDSDATSLPSQEKASSASGLGKDIKKGKSNNVTTLMAYDVDAICNSRDFIIVCTSTPIEITMGLVFLYILFGLYSLVALVLLLASFPLAALLSRLMSRFQRELMRRTDIRVASISEYLASIRTIKYLGWEPIMTERINAERRAEEKQIWRRNLSAVAVTVLGDFVPLLALFVMFATYTLVEGQPLTAAKAFTSVTIIESLRLQFVWIANATRYYSQARVAFGRIDKFMVNERETAPHPSGEPAFHNAVFRRAVAEDSFRLHIDCKFVPGGFNAIVGASGSGKSTLLLSLTGETILESGSAMCPAPVAYAPQIPWMLNDTVRANILMHQEFDAMRYKRVLHACALLYDLEKLDERDLTEVGVNGSNLSGGQRQRVCLARALYAQSKILVLDDIFSALDSATQKHIWDFCFCNDAVIQGRTVILVTQFQAAKESADLLVEISNGRVSKLTRRSEGTRQVRLVHDDPAIRAPSSANWVLEKTENAAFHHTRAIEKKINQEVAGEERNPRTLFYHYMYLFGGHSRAIMAMVICLCLQLAYFSLPIWLSAWVGAPDPGSEGAHSTGFYISVYGAILGSFLGFSILSRVYLQKGAWEAAHTMHEKLVSAAMWVSVHWYDKNPPGRFINRFSSDMFSMDCVMVDYLRIAMDNVFRFMLRLTAVGSIMPVFALPAAFVCTIGLVCAEMYTRTQLSAKALASAAQSPIFSFFVESMAGKAVIRSGPGFQAAFADDLGRRLRVYARSSETRFNLNRWICVRADGCAAVIAMLTGIIALSYGPDVSAGRLGFSLTSAIGLGQTILTMVRSMNDLEAEMNCFFRIREYASLPHEDDGVDDKDSLATSVPDHWPFEGRVQFEGVSVKYALDGPDILHDVSLSVSPGERVAIVGRTGSGKSTMALSLLGFTNITKGSVRIDGVDLAAVPLRVLRRRLTIIPQEPVLFSGDVRFNLDPAESSTSDQLTEAIGACSVMASLAGNTTAERHVDEQPIRALDLDTAVAPQGSNFSVGQRQVLSLARATVRQSQVVILDEATASIDYRSDVAIQKVLRSAFRGRTIIAIVHRLSTIMDYDRVIVMDAGQVRETGSPAQLYRQGGMFQRMVKQSIEHGKGSEWTPEKLQQLEK</sequence>
<feature type="transmembrane region" description="Helical" evidence="8">
    <location>
        <begin position="424"/>
        <end position="444"/>
    </location>
</feature>
<dbReference type="InterPro" id="IPR027417">
    <property type="entry name" value="P-loop_NTPase"/>
</dbReference>
<evidence type="ECO:0000256" key="4">
    <source>
        <dbReference type="ARBA" id="ARBA00022741"/>
    </source>
</evidence>
<feature type="domain" description="ABC transporter" evidence="9">
    <location>
        <begin position="591"/>
        <end position="814"/>
    </location>
</feature>
<dbReference type="InterPro" id="IPR003593">
    <property type="entry name" value="AAA+_ATPase"/>
</dbReference>
<keyword evidence="3 8" id="KW-0812">Transmembrane</keyword>
<feature type="transmembrane region" description="Helical" evidence="8">
    <location>
        <begin position="302"/>
        <end position="324"/>
    </location>
</feature>
<dbReference type="SMART" id="SM00382">
    <property type="entry name" value="AAA"/>
    <property type="match status" value="2"/>
</dbReference>
<evidence type="ECO:0000313" key="12">
    <source>
        <dbReference type="Proteomes" id="UP000007796"/>
    </source>
</evidence>
<dbReference type="SUPFAM" id="SSF90123">
    <property type="entry name" value="ABC transporter transmembrane region"/>
    <property type="match status" value="2"/>
</dbReference>
<dbReference type="EMBL" id="GL629782">
    <property type="protein sequence ID" value="EFX02441.1"/>
    <property type="molecule type" value="Genomic_DNA"/>
</dbReference>
<dbReference type="RefSeq" id="XP_014171923.1">
    <property type="nucleotide sequence ID" value="XM_014316448.1"/>
</dbReference>
<feature type="transmembrane region" description="Helical" evidence="8">
    <location>
        <begin position="997"/>
        <end position="1024"/>
    </location>
</feature>
<dbReference type="InterPro" id="IPR011527">
    <property type="entry name" value="ABC1_TM_dom"/>
</dbReference>
<dbReference type="InParanoid" id="F0XJQ5"/>
<dbReference type="GO" id="GO:0140359">
    <property type="term" value="F:ABC-type transporter activity"/>
    <property type="evidence" value="ECO:0007669"/>
    <property type="project" value="InterPro"/>
</dbReference>
<feature type="domain" description="ABC transmembrane type-1" evidence="10">
    <location>
        <begin position="871"/>
        <end position="1153"/>
    </location>
</feature>
<evidence type="ECO:0000256" key="2">
    <source>
        <dbReference type="ARBA" id="ARBA00022448"/>
    </source>
</evidence>
<evidence type="ECO:0000256" key="7">
    <source>
        <dbReference type="ARBA" id="ARBA00023136"/>
    </source>
</evidence>
<feature type="transmembrane region" description="Helical" evidence="8">
    <location>
        <begin position="14"/>
        <end position="34"/>
    </location>
</feature>
<keyword evidence="5" id="KW-0067">ATP-binding</keyword>
<dbReference type="CDD" id="cd03244">
    <property type="entry name" value="ABCC_MRP_domain2"/>
    <property type="match status" value="1"/>
</dbReference>
<feature type="transmembrane region" description="Helical" evidence="8">
    <location>
        <begin position="397"/>
        <end position="418"/>
    </location>
</feature>
<dbReference type="FunFam" id="3.40.50.300:FF:000838">
    <property type="entry name" value="ABC multidrug transporter (Eurofung)"/>
    <property type="match status" value="1"/>
</dbReference>
<dbReference type="CDD" id="cd03250">
    <property type="entry name" value="ABCC_MRP_domain1"/>
    <property type="match status" value="1"/>
</dbReference>
<dbReference type="HOGENOM" id="CLU_000604_27_1_1"/>
<dbReference type="Gene3D" id="3.40.50.300">
    <property type="entry name" value="P-loop containing nucleotide triphosphate hydrolases"/>
    <property type="match status" value="2"/>
</dbReference>
<dbReference type="PANTHER" id="PTHR24223">
    <property type="entry name" value="ATP-BINDING CASSETTE SUB-FAMILY C"/>
    <property type="match status" value="1"/>
</dbReference>
<dbReference type="Gene3D" id="1.20.1560.10">
    <property type="entry name" value="ABC transporter type 1, transmembrane domain"/>
    <property type="match status" value="2"/>
</dbReference>
<dbReference type="SUPFAM" id="SSF52540">
    <property type="entry name" value="P-loop containing nucleoside triphosphate hydrolases"/>
    <property type="match status" value="2"/>
</dbReference>
<evidence type="ECO:0000313" key="11">
    <source>
        <dbReference type="EMBL" id="EFX02441.1"/>
    </source>
</evidence>
<dbReference type="Pfam" id="PF00664">
    <property type="entry name" value="ABC_membrane"/>
    <property type="match status" value="2"/>
</dbReference>
<reference evidence="11 12" key="1">
    <citation type="journal article" date="2011" name="Proc. Natl. Acad. Sci. U.S.A.">
        <title>Genome and transcriptome analyses of the mountain pine beetle-fungal symbiont Grosmannia clavigera, a lodgepole pine pathogen.</title>
        <authorList>
            <person name="DiGuistini S."/>
            <person name="Wang Y."/>
            <person name="Liao N.Y."/>
            <person name="Taylor G."/>
            <person name="Tanguay P."/>
            <person name="Feau N."/>
            <person name="Henrissat B."/>
            <person name="Chan S.K."/>
            <person name="Hesse-Orce U."/>
            <person name="Alamouti S.M."/>
            <person name="Tsui C.K.M."/>
            <person name="Docking R.T."/>
            <person name="Levasseur A."/>
            <person name="Haridas S."/>
            <person name="Robertson G."/>
            <person name="Birol I."/>
            <person name="Holt R.A."/>
            <person name="Marra M.A."/>
            <person name="Hamelin R.C."/>
            <person name="Hirst M."/>
            <person name="Jones S.J.M."/>
            <person name="Bohlmann J."/>
            <person name="Breuil C."/>
        </authorList>
    </citation>
    <scope>NUCLEOTIDE SEQUENCE [LARGE SCALE GENOMIC DNA]</scope>
    <source>
        <strain evidence="12">kw1407 / UAMH 11150</strain>
    </source>
</reference>
<evidence type="ECO:0000256" key="3">
    <source>
        <dbReference type="ARBA" id="ARBA00022692"/>
    </source>
</evidence>
<organism evidence="12">
    <name type="scientific">Grosmannia clavigera (strain kw1407 / UAMH 11150)</name>
    <name type="common">Blue stain fungus</name>
    <name type="synonym">Graphiocladiella clavigera</name>
    <dbReference type="NCBI Taxonomy" id="655863"/>
    <lineage>
        <taxon>Eukaryota</taxon>
        <taxon>Fungi</taxon>
        <taxon>Dikarya</taxon>
        <taxon>Ascomycota</taxon>
        <taxon>Pezizomycotina</taxon>
        <taxon>Sordariomycetes</taxon>
        <taxon>Sordariomycetidae</taxon>
        <taxon>Ophiostomatales</taxon>
        <taxon>Ophiostomataceae</taxon>
        <taxon>Leptographium</taxon>
    </lineage>
</organism>
<protein>
    <submittedName>
        <fullName evidence="11">ABC multidrug transporter</fullName>
    </submittedName>
</protein>
<evidence type="ECO:0000256" key="8">
    <source>
        <dbReference type="SAM" id="Phobius"/>
    </source>
</evidence>
<dbReference type="InterPro" id="IPR036640">
    <property type="entry name" value="ABC1_TM_sf"/>
</dbReference>
<keyword evidence="7 8" id="KW-0472">Membrane</keyword>
<comment type="subcellular location">
    <subcellularLocation>
        <location evidence="1">Membrane</location>
        <topology evidence="1">Multi-pass membrane protein</topology>
    </subcellularLocation>
</comment>
<keyword evidence="12" id="KW-1185">Reference proteome</keyword>
<dbReference type="Proteomes" id="UP000007796">
    <property type="component" value="Unassembled WGS sequence"/>
</dbReference>
<keyword evidence="2" id="KW-0813">Transport</keyword>
<dbReference type="GO" id="GO:0016020">
    <property type="term" value="C:membrane"/>
    <property type="evidence" value="ECO:0007669"/>
    <property type="project" value="UniProtKB-SubCell"/>
</dbReference>
<feature type="domain" description="ABC transmembrane type-1" evidence="10">
    <location>
        <begin position="264"/>
        <end position="564"/>
    </location>
</feature>
<dbReference type="PROSITE" id="PS50929">
    <property type="entry name" value="ABC_TM1F"/>
    <property type="match status" value="2"/>
</dbReference>
<feature type="transmembrane region" description="Helical" evidence="8">
    <location>
        <begin position="870"/>
        <end position="890"/>
    </location>
</feature>
<dbReference type="OrthoDB" id="6500128at2759"/>
<feature type="transmembrane region" description="Helical" evidence="8">
    <location>
        <begin position="534"/>
        <end position="556"/>
    </location>
</feature>
<dbReference type="STRING" id="655863.F0XJQ5"/>
<keyword evidence="4" id="KW-0547">Nucleotide-binding</keyword>
<feature type="domain" description="ABC transporter" evidence="9">
    <location>
        <begin position="1194"/>
        <end position="1441"/>
    </location>
</feature>
<feature type="transmembrane region" description="Helical" evidence="8">
    <location>
        <begin position="263"/>
        <end position="282"/>
    </location>
</feature>
<evidence type="ECO:0000259" key="10">
    <source>
        <dbReference type="PROSITE" id="PS50929"/>
    </source>
</evidence>
<gene>
    <name evidence="11" type="ORF">CMQ_2490</name>
</gene>
<accession>F0XJQ5</accession>
<dbReference type="InterPro" id="IPR003439">
    <property type="entry name" value="ABC_transporter-like_ATP-bd"/>
</dbReference>
<dbReference type="eggNOG" id="KOG0054">
    <property type="taxonomic scope" value="Eukaryota"/>
</dbReference>
<dbReference type="CDD" id="cd18604">
    <property type="entry name" value="ABC_6TM_VMR1_D2_like"/>
    <property type="match status" value="1"/>
</dbReference>
<dbReference type="PROSITE" id="PS00211">
    <property type="entry name" value="ABC_TRANSPORTER_1"/>
    <property type="match status" value="2"/>
</dbReference>
<dbReference type="CDD" id="cd18596">
    <property type="entry name" value="ABC_6TM_VMR1_D1_like"/>
    <property type="match status" value="1"/>
</dbReference>
<dbReference type="InterPro" id="IPR017871">
    <property type="entry name" value="ABC_transporter-like_CS"/>
</dbReference>
<feature type="transmembrane region" description="Helical" evidence="8">
    <location>
        <begin position="910"/>
        <end position="933"/>
    </location>
</feature>
<evidence type="ECO:0000256" key="1">
    <source>
        <dbReference type="ARBA" id="ARBA00004141"/>
    </source>
</evidence>
<evidence type="ECO:0000259" key="9">
    <source>
        <dbReference type="PROSITE" id="PS50893"/>
    </source>
</evidence>
<feature type="transmembrane region" description="Helical" evidence="8">
    <location>
        <begin position="116"/>
        <end position="139"/>
    </location>
</feature>
<feature type="transmembrane region" description="Helical" evidence="8">
    <location>
        <begin position="151"/>
        <end position="169"/>
    </location>
</feature>
<evidence type="ECO:0000256" key="6">
    <source>
        <dbReference type="ARBA" id="ARBA00022989"/>
    </source>
</evidence>
<dbReference type="PANTHER" id="PTHR24223:SF356">
    <property type="entry name" value="ATP-BINDING CASSETTE TRANSPORTER ABC4"/>
    <property type="match status" value="1"/>
</dbReference>
<dbReference type="Pfam" id="PF00005">
    <property type="entry name" value="ABC_tran"/>
    <property type="match status" value="2"/>
</dbReference>
<dbReference type="PROSITE" id="PS50893">
    <property type="entry name" value="ABC_TRANSPORTER_2"/>
    <property type="match status" value="2"/>
</dbReference>
<dbReference type="GO" id="GO:0005524">
    <property type="term" value="F:ATP binding"/>
    <property type="evidence" value="ECO:0007669"/>
    <property type="project" value="UniProtKB-KW"/>
</dbReference>
<dbReference type="InterPro" id="IPR050173">
    <property type="entry name" value="ABC_transporter_C-like"/>
</dbReference>
<dbReference type="GeneID" id="25975485"/>
<feature type="transmembrane region" description="Helical" evidence="8">
    <location>
        <begin position="503"/>
        <end position="528"/>
    </location>
</feature>
<name>F0XJQ5_GROCL</name>